<dbReference type="Proteomes" id="UP001189429">
    <property type="component" value="Unassembled WGS sequence"/>
</dbReference>
<accession>A0ABN9YC07</accession>
<reference evidence="2" key="1">
    <citation type="submission" date="2023-10" db="EMBL/GenBank/DDBJ databases">
        <authorList>
            <person name="Chen Y."/>
            <person name="Shah S."/>
            <person name="Dougan E. K."/>
            <person name="Thang M."/>
            <person name="Chan C."/>
        </authorList>
    </citation>
    <scope>NUCLEOTIDE SEQUENCE [LARGE SCALE GENOMIC DNA]</scope>
</reference>
<proteinExistence type="predicted"/>
<evidence type="ECO:0000256" key="1">
    <source>
        <dbReference type="SAM" id="MobiDB-lite"/>
    </source>
</evidence>
<gene>
    <name evidence="2" type="ORF">PCOR1329_LOCUS84517</name>
</gene>
<feature type="compositionally biased region" description="Gly residues" evidence="1">
    <location>
        <begin position="148"/>
        <end position="158"/>
    </location>
</feature>
<comment type="caution">
    <text evidence="2">The sequence shown here is derived from an EMBL/GenBank/DDBJ whole genome shotgun (WGS) entry which is preliminary data.</text>
</comment>
<protein>
    <submittedName>
        <fullName evidence="2">Uncharacterized protein</fullName>
    </submittedName>
</protein>
<organism evidence="2 3">
    <name type="scientific">Prorocentrum cordatum</name>
    <dbReference type="NCBI Taxonomy" id="2364126"/>
    <lineage>
        <taxon>Eukaryota</taxon>
        <taxon>Sar</taxon>
        <taxon>Alveolata</taxon>
        <taxon>Dinophyceae</taxon>
        <taxon>Prorocentrales</taxon>
        <taxon>Prorocentraceae</taxon>
        <taxon>Prorocentrum</taxon>
    </lineage>
</organism>
<feature type="region of interest" description="Disordered" evidence="1">
    <location>
        <begin position="126"/>
        <end position="185"/>
    </location>
</feature>
<sequence>MSTLHLPLAGEIKATVDGAPTSGPKARGARRTLRQFSQRCPQVDASDENNLRLVVAMKSLGVTNVNLSTFKDWAKKVTGFVTDEQMVYLQPKADLTPTPAQRKWLVPEWKVKEAVDTETYWAFEDAGRPFGQPAHPEAHRRHGDPRHGGAGGAAGARGGRGHGLREPFQRSRSADRGASRAGGDE</sequence>
<feature type="compositionally biased region" description="Basic and acidic residues" evidence="1">
    <location>
        <begin position="163"/>
        <end position="185"/>
    </location>
</feature>
<feature type="non-terminal residue" evidence="2">
    <location>
        <position position="185"/>
    </location>
</feature>
<evidence type="ECO:0000313" key="2">
    <source>
        <dbReference type="EMBL" id="CAK0910302.1"/>
    </source>
</evidence>
<dbReference type="EMBL" id="CAUYUJ010022370">
    <property type="protein sequence ID" value="CAK0910302.1"/>
    <property type="molecule type" value="Genomic_DNA"/>
</dbReference>
<name>A0ABN9YC07_9DINO</name>
<keyword evidence="3" id="KW-1185">Reference proteome</keyword>
<evidence type="ECO:0000313" key="3">
    <source>
        <dbReference type="Proteomes" id="UP001189429"/>
    </source>
</evidence>